<dbReference type="SMART" id="SM00822">
    <property type="entry name" value="PKS_KR"/>
    <property type="match status" value="1"/>
</dbReference>
<accession>A0ABT1RID0</accession>
<dbReference type="InterPro" id="IPR036291">
    <property type="entry name" value="NAD(P)-bd_dom_sf"/>
</dbReference>
<proteinExistence type="inferred from homology"/>
<evidence type="ECO:0000259" key="3">
    <source>
        <dbReference type="SMART" id="SM00822"/>
    </source>
</evidence>
<dbReference type="PROSITE" id="PS00061">
    <property type="entry name" value="ADH_SHORT"/>
    <property type="match status" value="1"/>
</dbReference>
<organism evidence="4 5">
    <name type="scientific">Shinella lacus</name>
    <dbReference type="NCBI Taxonomy" id="2654216"/>
    <lineage>
        <taxon>Bacteria</taxon>
        <taxon>Pseudomonadati</taxon>
        <taxon>Pseudomonadota</taxon>
        <taxon>Alphaproteobacteria</taxon>
        <taxon>Hyphomicrobiales</taxon>
        <taxon>Rhizobiaceae</taxon>
        <taxon>Shinella</taxon>
    </lineage>
</organism>
<evidence type="ECO:0000256" key="1">
    <source>
        <dbReference type="ARBA" id="ARBA00006484"/>
    </source>
</evidence>
<dbReference type="Pfam" id="PF13561">
    <property type="entry name" value="adh_short_C2"/>
    <property type="match status" value="1"/>
</dbReference>
<sequence>MALRGRKWTSRREKQLKNPFRLDGKTALVTGGSRGIGGAIVELFAEYGAKVAFCHYGDAKGAAELLEKTSSTGLHVHGTECDVADESSVKRLAAFASETLGHVDIVVNSAGIGGDCMFVDLDVATFDRMLAVHLRGTFLVTHSFFGDMLERRWGRVINIASQLAYKGAPGLAHYCAAKAGIVGFTRALSYEGAPRGVLVNAIAPGPVETELLMGLSDEWRAMKMAQLPIKRFGTVDEVAPTALLLASDAGSNYVGQTLSPNGGDVML</sequence>
<keyword evidence="5" id="KW-1185">Reference proteome</keyword>
<feature type="domain" description="Ketoreductase" evidence="3">
    <location>
        <begin position="25"/>
        <end position="205"/>
    </location>
</feature>
<comment type="similarity">
    <text evidence="1">Belongs to the short-chain dehydrogenases/reductases (SDR) family.</text>
</comment>
<keyword evidence="2" id="KW-0560">Oxidoreductase</keyword>
<dbReference type="SUPFAM" id="SSF51735">
    <property type="entry name" value="NAD(P)-binding Rossmann-fold domains"/>
    <property type="match status" value="1"/>
</dbReference>
<dbReference type="InterPro" id="IPR002347">
    <property type="entry name" value="SDR_fam"/>
</dbReference>
<dbReference type="Proteomes" id="UP000996601">
    <property type="component" value="Unassembled WGS sequence"/>
</dbReference>
<evidence type="ECO:0000256" key="2">
    <source>
        <dbReference type="ARBA" id="ARBA00023002"/>
    </source>
</evidence>
<dbReference type="InterPro" id="IPR050259">
    <property type="entry name" value="SDR"/>
</dbReference>
<dbReference type="InterPro" id="IPR020904">
    <property type="entry name" value="Sc_DH/Rdtase_CS"/>
</dbReference>
<dbReference type="PRINTS" id="PR00081">
    <property type="entry name" value="GDHRDH"/>
</dbReference>
<dbReference type="PANTHER" id="PTHR42879">
    <property type="entry name" value="3-OXOACYL-(ACYL-CARRIER-PROTEIN) REDUCTASE"/>
    <property type="match status" value="1"/>
</dbReference>
<protein>
    <submittedName>
        <fullName evidence="4">3-oxoacyl-ACP reductase FabG</fullName>
    </submittedName>
</protein>
<dbReference type="PRINTS" id="PR00080">
    <property type="entry name" value="SDRFAMILY"/>
</dbReference>
<dbReference type="EMBL" id="WHSB02000027">
    <property type="protein sequence ID" value="MCQ4634936.1"/>
    <property type="molecule type" value="Genomic_DNA"/>
</dbReference>
<gene>
    <name evidence="4" type="ORF">GB927_033260</name>
</gene>
<dbReference type="InterPro" id="IPR057326">
    <property type="entry name" value="KR_dom"/>
</dbReference>
<name>A0ABT1RID0_9HYPH</name>
<dbReference type="Gene3D" id="3.40.50.720">
    <property type="entry name" value="NAD(P)-binding Rossmann-like Domain"/>
    <property type="match status" value="1"/>
</dbReference>
<reference evidence="4" key="1">
    <citation type="submission" date="2021-07" db="EMBL/GenBank/DDBJ databases">
        <title>Shinella sp. nov., a novel member of the genus Shinella from water.</title>
        <authorList>
            <person name="Deng Y."/>
        </authorList>
    </citation>
    <scope>NUCLEOTIDE SEQUENCE</scope>
    <source>
        <strain evidence="4">CPCC 100929</strain>
    </source>
</reference>
<evidence type="ECO:0000313" key="5">
    <source>
        <dbReference type="Proteomes" id="UP000996601"/>
    </source>
</evidence>
<dbReference type="PANTHER" id="PTHR42879:SF2">
    <property type="entry name" value="3-OXOACYL-[ACYL-CARRIER-PROTEIN] REDUCTASE FABG"/>
    <property type="match status" value="1"/>
</dbReference>
<comment type="caution">
    <text evidence="4">The sequence shown here is derived from an EMBL/GenBank/DDBJ whole genome shotgun (WGS) entry which is preliminary data.</text>
</comment>
<evidence type="ECO:0000313" key="4">
    <source>
        <dbReference type="EMBL" id="MCQ4634936.1"/>
    </source>
</evidence>